<dbReference type="GO" id="GO:0005737">
    <property type="term" value="C:cytoplasm"/>
    <property type="evidence" value="ECO:0007669"/>
    <property type="project" value="TreeGrafter"/>
</dbReference>
<keyword evidence="5" id="KW-1185">Reference proteome</keyword>
<dbReference type="PANTHER" id="PTHR20903">
    <property type="entry name" value="PREFOLDIN SUBUNIT 1-RELATED"/>
    <property type="match status" value="1"/>
</dbReference>
<evidence type="ECO:0000313" key="5">
    <source>
        <dbReference type="Proteomes" id="UP000275078"/>
    </source>
</evidence>
<comment type="similarity">
    <text evidence="1">Belongs to the prefoldin subunit beta family.</text>
</comment>
<dbReference type="GO" id="GO:0044183">
    <property type="term" value="F:protein folding chaperone"/>
    <property type="evidence" value="ECO:0007669"/>
    <property type="project" value="TreeGrafter"/>
</dbReference>
<sequence length="119" mass="13885">MSIPNEALQKLIQEIELQANTSLQQINVCKGQIQHKVREVRLSQLTADEVRRLGDHNVYEGVGKMFVQNDKKSVLARIEKEEKDLKDEKLSLEKKLEYYEKTFEKSKENIDMILKGPQK</sequence>
<evidence type="ECO:0008006" key="6">
    <source>
        <dbReference type="Google" id="ProtNLM"/>
    </source>
</evidence>
<dbReference type="InterPro" id="IPR002777">
    <property type="entry name" value="PFD_beta-like"/>
</dbReference>
<dbReference type="STRING" id="1160509.A0A3N4IBE7"/>
<dbReference type="PANTHER" id="PTHR20903:SF0">
    <property type="entry name" value="PREFOLDIN SUBUNIT 1"/>
    <property type="match status" value="1"/>
</dbReference>
<dbReference type="Proteomes" id="UP000275078">
    <property type="component" value="Unassembled WGS sequence"/>
</dbReference>
<proteinExistence type="inferred from homology"/>
<keyword evidence="3" id="KW-0175">Coiled coil</keyword>
<dbReference type="GO" id="GO:0051082">
    <property type="term" value="F:unfolded protein binding"/>
    <property type="evidence" value="ECO:0007669"/>
    <property type="project" value="InterPro"/>
</dbReference>
<dbReference type="GO" id="GO:0016272">
    <property type="term" value="C:prefoldin complex"/>
    <property type="evidence" value="ECO:0007669"/>
    <property type="project" value="InterPro"/>
</dbReference>
<gene>
    <name evidence="4" type="ORF">BJ508DRAFT_325240</name>
</gene>
<dbReference type="SUPFAM" id="SSF46579">
    <property type="entry name" value="Prefoldin"/>
    <property type="match status" value="1"/>
</dbReference>
<feature type="coiled-coil region" evidence="3">
    <location>
        <begin position="68"/>
        <end position="102"/>
    </location>
</feature>
<accession>A0A3N4IBE7</accession>
<evidence type="ECO:0000256" key="1">
    <source>
        <dbReference type="ARBA" id="ARBA00008045"/>
    </source>
</evidence>
<dbReference type="InterPro" id="IPR009053">
    <property type="entry name" value="Prefoldin"/>
</dbReference>
<organism evidence="4 5">
    <name type="scientific">Ascobolus immersus RN42</name>
    <dbReference type="NCBI Taxonomy" id="1160509"/>
    <lineage>
        <taxon>Eukaryota</taxon>
        <taxon>Fungi</taxon>
        <taxon>Dikarya</taxon>
        <taxon>Ascomycota</taxon>
        <taxon>Pezizomycotina</taxon>
        <taxon>Pezizomycetes</taxon>
        <taxon>Pezizales</taxon>
        <taxon>Ascobolaceae</taxon>
        <taxon>Ascobolus</taxon>
    </lineage>
</organism>
<evidence type="ECO:0000256" key="3">
    <source>
        <dbReference type="SAM" id="Coils"/>
    </source>
</evidence>
<dbReference type="OrthoDB" id="2015447at2759"/>
<name>A0A3N4IBE7_ASCIM</name>
<dbReference type="Gene3D" id="1.10.287.370">
    <property type="match status" value="1"/>
</dbReference>
<evidence type="ECO:0000313" key="4">
    <source>
        <dbReference type="EMBL" id="RPA82776.1"/>
    </source>
</evidence>
<dbReference type="EMBL" id="ML119669">
    <property type="protein sequence ID" value="RPA82776.1"/>
    <property type="molecule type" value="Genomic_DNA"/>
</dbReference>
<protein>
    <recommendedName>
        <fullName evidence="6">Prefoldin</fullName>
    </recommendedName>
</protein>
<reference evidence="4 5" key="1">
    <citation type="journal article" date="2018" name="Nat. Ecol. Evol.">
        <title>Pezizomycetes genomes reveal the molecular basis of ectomycorrhizal truffle lifestyle.</title>
        <authorList>
            <person name="Murat C."/>
            <person name="Payen T."/>
            <person name="Noel B."/>
            <person name="Kuo A."/>
            <person name="Morin E."/>
            <person name="Chen J."/>
            <person name="Kohler A."/>
            <person name="Krizsan K."/>
            <person name="Balestrini R."/>
            <person name="Da Silva C."/>
            <person name="Montanini B."/>
            <person name="Hainaut M."/>
            <person name="Levati E."/>
            <person name="Barry K.W."/>
            <person name="Belfiori B."/>
            <person name="Cichocki N."/>
            <person name="Clum A."/>
            <person name="Dockter R.B."/>
            <person name="Fauchery L."/>
            <person name="Guy J."/>
            <person name="Iotti M."/>
            <person name="Le Tacon F."/>
            <person name="Lindquist E.A."/>
            <person name="Lipzen A."/>
            <person name="Malagnac F."/>
            <person name="Mello A."/>
            <person name="Molinier V."/>
            <person name="Miyauchi S."/>
            <person name="Poulain J."/>
            <person name="Riccioni C."/>
            <person name="Rubini A."/>
            <person name="Sitrit Y."/>
            <person name="Splivallo R."/>
            <person name="Traeger S."/>
            <person name="Wang M."/>
            <person name="Zifcakova L."/>
            <person name="Wipf D."/>
            <person name="Zambonelli A."/>
            <person name="Paolocci F."/>
            <person name="Nowrousian M."/>
            <person name="Ottonello S."/>
            <person name="Baldrian P."/>
            <person name="Spatafora J.W."/>
            <person name="Henrissat B."/>
            <person name="Nagy L.G."/>
            <person name="Aury J.M."/>
            <person name="Wincker P."/>
            <person name="Grigoriev I.V."/>
            <person name="Bonfante P."/>
            <person name="Martin F.M."/>
        </authorList>
    </citation>
    <scope>NUCLEOTIDE SEQUENCE [LARGE SCALE GENOMIC DNA]</scope>
    <source>
        <strain evidence="4 5">RN42</strain>
    </source>
</reference>
<dbReference type="AlphaFoldDB" id="A0A3N4IBE7"/>
<dbReference type="Pfam" id="PF01920">
    <property type="entry name" value="Prefoldin_2"/>
    <property type="match status" value="1"/>
</dbReference>
<keyword evidence="2" id="KW-0143">Chaperone</keyword>
<evidence type="ECO:0000256" key="2">
    <source>
        <dbReference type="ARBA" id="ARBA00023186"/>
    </source>
</evidence>